<comment type="caution">
    <text evidence="1">The sequence shown here is derived from an EMBL/GenBank/DDBJ whole genome shotgun (WGS) entry which is preliminary data.</text>
</comment>
<dbReference type="RefSeq" id="WP_188690447.1">
    <property type="nucleotide sequence ID" value="NZ_BMLS01000001.1"/>
</dbReference>
<gene>
    <name evidence="1" type="ORF">GCM10010982_07440</name>
</gene>
<keyword evidence="1" id="KW-0808">Transferase</keyword>
<accession>A0A918DGD4</accession>
<evidence type="ECO:0000313" key="2">
    <source>
        <dbReference type="Proteomes" id="UP000606935"/>
    </source>
</evidence>
<protein>
    <submittedName>
        <fullName evidence="1">Kinase</fullName>
    </submittedName>
</protein>
<dbReference type="GO" id="GO:0016301">
    <property type="term" value="F:kinase activity"/>
    <property type="evidence" value="ECO:0007669"/>
    <property type="project" value="UniProtKB-KW"/>
</dbReference>
<sequence length="286" mass="32703">MDLSDSTLGLERLTPELAIFRQQWRPLARQLTGLKTPYVLGINGAQGSGKSTLARYLQAELGQTFGLQVAVLSLDDLYYPQSHRRWLATQVHPLLATRGVPGTHDISLGLELLRRFRTGQELSLPRFDKSKDGRATEGEWLEGPADILIVEGWCLGAESQTEAELVLPINELEEREDTDGVWRSYVNNCLATDYQRFFTALDELWVLQAPDWQSVLHWRAEQEQKLRQTRGKGMDAQQLARFMLHYQRLTCHQLENPPVAATRIFQLDSRRRVQTVTGRAAHDWQI</sequence>
<proteinExistence type="predicted"/>
<name>A0A918DGD4_9ALTE</name>
<reference evidence="1" key="1">
    <citation type="journal article" date="2014" name="Int. J. Syst. Evol. Microbiol.">
        <title>Complete genome sequence of Corynebacterium casei LMG S-19264T (=DSM 44701T), isolated from a smear-ripened cheese.</title>
        <authorList>
            <consortium name="US DOE Joint Genome Institute (JGI-PGF)"/>
            <person name="Walter F."/>
            <person name="Albersmeier A."/>
            <person name="Kalinowski J."/>
            <person name="Ruckert C."/>
        </authorList>
    </citation>
    <scope>NUCLEOTIDE SEQUENCE</scope>
    <source>
        <strain evidence="1">CGMCC 1.7086</strain>
    </source>
</reference>
<dbReference type="AlphaFoldDB" id="A0A918DGD4"/>
<reference evidence="1" key="2">
    <citation type="submission" date="2020-09" db="EMBL/GenBank/DDBJ databases">
        <authorList>
            <person name="Sun Q."/>
            <person name="Zhou Y."/>
        </authorList>
    </citation>
    <scope>NUCLEOTIDE SEQUENCE</scope>
    <source>
        <strain evidence="1">CGMCC 1.7086</strain>
    </source>
</reference>
<keyword evidence="2" id="KW-1185">Reference proteome</keyword>
<dbReference type="SUPFAM" id="SSF52540">
    <property type="entry name" value="P-loop containing nucleoside triphosphate hydrolases"/>
    <property type="match status" value="1"/>
</dbReference>
<dbReference type="EMBL" id="BMLS01000001">
    <property type="protein sequence ID" value="GGO65496.1"/>
    <property type="molecule type" value="Genomic_DNA"/>
</dbReference>
<dbReference type="PANTHER" id="PTHR10285">
    <property type="entry name" value="URIDINE KINASE"/>
    <property type="match status" value="1"/>
</dbReference>
<dbReference type="Proteomes" id="UP000606935">
    <property type="component" value="Unassembled WGS sequence"/>
</dbReference>
<organism evidence="1 2">
    <name type="scientific">Bowmanella pacifica</name>
    <dbReference type="NCBI Taxonomy" id="502051"/>
    <lineage>
        <taxon>Bacteria</taxon>
        <taxon>Pseudomonadati</taxon>
        <taxon>Pseudomonadota</taxon>
        <taxon>Gammaproteobacteria</taxon>
        <taxon>Alteromonadales</taxon>
        <taxon>Alteromonadaceae</taxon>
        <taxon>Bowmanella</taxon>
    </lineage>
</organism>
<keyword evidence="1" id="KW-0418">Kinase</keyword>
<dbReference type="InterPro" id="IPR027417">
    <property type="entry name" value="P-loop_NTPase"/>
</dbReference>
<dbReference type="Gene3D" id="3.40.50.300">
    <property type="entry name" value="P-loop containing nucleotide triphosphate hydrolases"/>
    <property type="match status" value="1"/>
</dbReference>
<evidence type="ECO:0000313" key="1">
    <source>
        <dbReference type="EMBL" id="GGO65496.1"/>
    </source>
</evidence>